<proteinExistence type="predicted"/>
<dbReference type="RefSeq" id="WP_345919932.1">
    <property type="nucleotide sequence ID" value="NZ_JBDIVE010000005.1"/>
</dbReference>
<feature type="transmembrane region" description="Helical" evidence="1">
    <location>
        <begin position="78"/>
        <end position="98"/>
    </location>
</feature>
<comment type="caution">
    <text evidence="2">The sequence shown here is derived from an EMBL/GenBank/DDBJ whole genome shotgun (WGS) entry which is preliminary data.</text>
</comment>
<evidence type="ECO:0000256" key="1">
    <source>
        <dbReference type="SAM" id="Phobius"/>
    </source>
</evidence>
<organism evidence="2 3">
    <name type="scientific">Uliginosibacterium sediminicola</name>
    <dbReference type="NCBI Taxonomy" id="2024550"/>
    <lineage>
        <taxon>Bacteria</taxon>
        <taxon>Pseudomonadati</taxon>
        <taxon>Pseudomonadota</taxon>
        <taxon>Betaproteobacteria</taxon>
        <taxon>Rhodocyclales</taxon>
        <taxon>Zoogloeaceae</taxon>
        <taxon>Uliginosibacterium</taxon>
    </lineage>
</organism>
<sequence length="143" mass="15405">MRVEARVIRIHAQQTFVRVGPQAGCGRCDEAGGCRSDMLGQIFGSRCREYEVENLADAKPGHEVIVEIADGAALRAALLAYVLPLSLLFAGATLGWSVSGSESSVIVGSVLGLVCSILLLWGMRRRLSAGRMRPRLVEILEPK</sequence>
<evidence type="ECO:0000313" key="3">
    <source>
        <dbReference type="Proteomes" id="UP001410394"/>
    </source>
</evidence>
<dbReference type="Pfam" id="PF04246">
    <property type="entry name" value="RseC_MucC"/>
    <property type="match status" value="1"/>
</dbReference>
<reference evidence="2 3" key="1">
    <citation type="journal article" date="2018" name="Int. J. Syst. Evol. Microbiol.">
        <title>Uliginosibacterium sediminicola sp. nov., isolated from freshwater sediment.</title>
        <authorList>
            <person name="Hwang W.M."/>
            <person name="Kim S.M."/>
            <person name="Kang K."/>
            <person name="Ahn T.Y."/>
        </authorList>
    </citation>
    <scope>NUCLEOTIDE SEQUENCE [LARGE SCALE GENOMIC DNA]</scope>
    <source>
        <strain evidence="2 3">M1-21</strain>
    </source>
</reference>
<feature type="transmembrane region" description="Helical" evidence="1">
    <location>
        <begin position="104"/>
        <end position="123"/>
    </location>
</feature>
<dbReference type="InterPro" id="IPR026268">
    <property type="entry name" value="RseC"/>
</dbReference>
<gene>
    <name evidence="2" type="ORF">ABDB84_11810</name>
</gene>
<name>A0ABU9YZI7_9RHOO</name>
<dbReference type="InterPro" id="IPR007359">
    <property type="entry name" value="SigmaE_reg_RseC_MucC"/>
</dbReference>
<dbReference type="PANTHER" id="PTHR35867">
    <property type="entry name" value="PROTEIN RSEC"/>
    <property type="match status" value="1"/>
</dbReference>
<keyword evidence="3" id="KW-1185">Reference proteome</keyword>
<accession>A0ABU9YZI7</accession>
<keyword evidence="1" id="KW-1133">Transmembrane helix</keyword>
<evidence type="ECO:0000313" key="2">
    <source>
        <dbReference type="EMBL" id="MEN3069165.1"/>
    </source>
</evidence>
<keyword evidence="1" id="KW-0472">Membrane</keyword>
<dbReference type="PIRSF" id="PIRSF004923">
    <property type="entry name" value="RseC"/>
    <property type="match status" value="1"/>
</dbReference>
<dbReference type="Proteomes" id="UP001410394">
    <property type="component" value="Unassembled WGS sequence"/>
</dbReference>
<protein>
    <submittedName>
        <fullName evidence="2">SoxR reducing system RseC family protein</fullName>
    </submittedName>
</protein>
<keyword evidence="1" id="KW-0812">Transmembrane</keyword>
<dbReference type="EMBL" id="JBDIVE010000005">
    <property type="protein sequence ID" value="MEN3069165.1"/>
    <property type="molecule type" value="Genomic_DNA"/>
</dbReference>
<dbReference type="PANTHER" id="PTHR35867:SF1">
    <property type="entry name" value="PROTEIN RSEC"/>
    <property type="match status" value="1"/>
</dbReference>